<gene>
    <name evidence="7" type="ORF">TRUGW13939_04822</name>
</gene>
<dbReference type="InterPro" id="IPR004046">
    <property type="entry name" value="GST_C"/>
</dbReference>
<evidence type="ECO:0000256" key="4">
    <source>
        <dbReference type="ARBA" id="ARBA00047960"/>
    </source>
</evidence>
<dbReference type="PROSITE" id="PS50404">
    <property type="entry name" value="GST_NTER"/>
    <property type="match status" value="1"/>
</dbReference>
<evidence type="ECO:0000256" key="2">
    <source>
        <dbReference type="ARBA" id="ARBA00012452"/>
    </source>
</evidence>
<dbReference type="InterPro" id="IPR010987">
    <property type="entry name" value="Glutathione-S-Trfase_C-like"/>
</dbReference>
<dbReference type="SFLD" id="SFLDS00019">
    <property type="entry name" value="Glutathione_Transferase_(cytos"/>
    <property type="match status" value="1"/>
</dbReference>
<dbReference type="GO" id="GO:0005737">
    <property type="term" value="C:cytoplasm"/>
    <property type="evidence" value="ECO:0007669"/>
    <property type="project" value="TreeGrafter"/>
</dbReference>
<dbReference type="OrthoDB" id="249703at2759"/>
<dbReference type="GO" id="GO:0043295">
    <property type="term" value="F:glutathione binding"/>
    <property type="evidence" value="ECO:0007669"/>
    <property type="project" value="TreeGrafter"/>
</dbReference>
<dbReference type="FunFam" id="1.20.1050.10:FF:000004">
    <property type="entry name" value="Glutathione S-transferase F2"/>
    <property type="match status" value="1"/>
</dbReference>
<evidence type="ECO:0000256" key="3">
    <source>
        <dbReference type="ARBA" id="ARBA00022679"/>
    </source>
</evidence>
<dbReference type="Pfam" id="PF02798">
    <property type="entry name" value="GST_N"/>
    <property type="match status" value="1"/>
</dbReference>
<dbReference type="GO" id="GO:0009636">
    <property type="term" value="P:response to toxic substance"/>
    <property type="evidence" value="ECO:0007669"/>
    <property type="project" value="UniProtKB-ARBA"/>
</dbReference>
<dbReference type="Gene3D" id="3.40.30.10">
    <property type="entry name" value="Glutaredoxin"/>
    <property type="match status" value="1"/>
</dbReference>
<evidence type="ECO:0000256" key="1">
    <source>
        <dbReference type="ARBA" id="ARBA00010128"/>
    </source>
</evidence>
<protein>
    <recommendedName>
        <fullName evidence="2">glutathione transferase</fullName>
        <ecNumber evidence="2">2.5.1.18</ecNumber>
    </recommendedName>
</protein>
<dbReference type="PROSITE" id="PS50405">
    <property type="entry name" value="GST_CTER"/>
    <property type="match status" value="1"/>
</dbReference>
<keyword evidence="8" id="KW-1185">Reference proteome</keyword>
<feature type="domain" description="GST C-terminal" evidence="6">
    <location>
        <begin position="92"/>
        <end position="215"/>
    </location>
</feature>
<keyword evidence="3" id="KW-0808">Transferase</keyword>
<dbReference type="SFLD" id="SFLDG00358">
    <property type="entry name" value="Main_(cytGST)"/>
    <property type="match status" value="1"/>
</dbReference>
<dbReference type="InterPro" id="IPR036249">
    <property type="entry name" value="Thioredoxin-like_sf"/>
</dbReference>
<comment type="catalytic activity">
    <reaction evidence="4">
        <text>RX + glutathione = an S-substituted glutathione + a halide anion + H(+)</text>
        <dbReference type="Rhea" id="RHEA:16437"/>
        <dbReference type="ChEBI" id="CHEBI:15378"/>
        <dbReference type="ChEBI" id="CHEBI:16042"/>
        <dbReference type="ChEBI" id="CHEBI:17792"/>
        <dbReference type="ChEBI" id="CHEBI:57925"/>
        <dbReference type="ChEBI" id="CHEBI:90779"/>
        <dbReference type="EC" id="2.5.1.18"/>
    </reaction>
</comment>
<dbReference type="PANTHER" id="PTHR43900">
    <property type="entry name" value="GLUTATHIONE S-TRANSFERASE RHO"/>
    <property type="match status" value="1"/>
</dbReference>
<reference evidence="8" key="1">
    <citation type="submission" date="2020-06" db="EMBL/GenBank/DDBJ databases">
        <title>A chromosome-scale genome assembly of Talaromyces rugulosus W13939.</title>
        <authorList>
            <person name="Wang B."/>
            <person name="Guo L."/>
            <person name="Ye K."/>
            <person name="Wang L."/>
        </authorList>
    </citation>
    <scope>NUCLEOTIDE SEQUENCE [LARGE SCALE GENOMIC DNA]</scope>
    <source>
        <strain evidence="8">W13939</strain>
    </source>
</reference>
<dbReference type="GO" id="GO:0006749">
    <property type="term" value="P:glutathione metabolic process"/>
    <property type="evidence" value="ECO:0007669"/>
    <property type="project" value="TreeGrafter"/>
</dbReference>
<dbReference type="GeneID" id="55992322"/>
<comment type="similarity">
    <text evidence="1">Belongs to the GST superfamily. Phi family.</text>
</comment>
<dbReference type="InterPro" id="IPR040079">
    <property type="entry name" value="Glutathione_S-Trfase"/>
</dbReference>
<dbReference type="GO" id="GO:0004364">
    <property type="term" value="F:glutathione transferase activity"/>
    <property type="evidence" value="ECO:0007669"/>
    <property type="project" value="UniProtKB-EC"/>
</dbReference>
<evidence type="ECO:0000313" key="7">
    <source>
        <dbReference type="EMBL" id="QKX57704.1"/>
    </source>
</evidence>
<dbReference type="PANTHER" id="PTHR43900:SF3">
    <property type="entry name" value="GLUTATHIONE S-TRANSFERASE RHO"/>
    <property type="match status" value="1"/>
</dbReference>
<dbReference type="InterPro" id="IPR036282">
    <property type="entry name" value="Glutathione-S-Trfase_C_sf"/>
</dbReference>
<accession>A0A7H8QUL7</accession>
<sequence>MPIKIHGPARAICTKRVTLVLEEKQVPYELVLKNCDTLEARRHPDFLKLQPWGKVPVLEDDGVFIFESRAICKYIAKKYAAQGSKLVPDDADLVGYGLFEQACSIENNYFNDPAENLAYEVYFKSHLGRGAADDARVQELATKLDKALAVYDTILGRQKYLAGDEISLADLFHLPYGNLVRTLGYKETFEKYPNVEKWFAELAARESWVKISSAA</sequence>
<dbReference type="InterPro" id="IPR004045">
    <property type="entry name" value="Glutathione_S-Trfase_N"/>
</dbReference>
<proteinExistence type="inferred from homology"/>
<evidence type="ECO:0000259" key="6">
    <source>
        <dbReference type="PROSITE" id="PS50405"/>
    </source>
</evidence>
<dbReference type="Proteomes" id="UP000509510">
    <property type="component" value="Chromosome II"/>
</dbReference>
<dbReference type="KEGG" id="trg:TRUGW13939_04822"/>
<dbReference type="SUPFAM" id="SSF52833">
    <property type="entry name" value="Thioredoxin-like"/>
    <property type="match status" value="1"/>
</dbReference>
<organism evidence="7 8">
    <name type="scientific">Talaromyces rugulosus</name>
    <name type="common">Penicillium rugulosum</name>
    <dbReference type="NCBI Taxonomy" id="121627"/>
    <lineage>
        <taxon>Eukaryota</taxon>
        <taxon>Fungi</taxon>
        <taxon>Dikarya</taxon>
        <taxon>Ascomycota</taxon>
        <taxon>Pezizomycotina</taxon>
        <taxon>Eurotiomycetes</taxon>
        <taxon>Eurotiomycetidae</taxon>
        <taxon>Eurotiales</taxon>
        <taxon>Trichocomaceae</taxon>
        <taxon>Talaromyces</taxon>
        <taxon>Talaromyces sect. Islandici</taxon>
    </lineage>
</organism>
<dbReference type="AlphaFoldDB" id="A0A7H8QUL7"/>
<evidence type="ECO:0000259" key="5">
    <source>
        <dbReference type="PROSITE" id="PS50404"/>
    </source>
</evidence>
<name>A0A7H8QUL7_TALRU</name>
<dbReference type="RefSeq" id="XP_035343882.1">
    <property type="nucleotide sequence ID" value="XM_035487989.1"/>
</dbReference>
<dbReference type="FunFam" id="3.40.30.10:FF:000016">
    <property type="entry name" value="Glutathione S-transferase F2"/>
    <property type="match status" value="1"/>
</dbReference>
<dbReference type="Pfam" id="PF00043">
    <property type="entry name" value="GST_C"/>
    <property type="match status" value="1"/>
</dbReference>
<evidence type="ECO:0000313" key="8">
    <source>
        <dbReference type="Proteomes" id="UP000509510"/>
    </source>
</evidence>
<feature type="domain" description="GST N-terminal" evidence="5">
    <location>
        <begin position="1"/>
        <end position="83"/>
    </location>
</feature>
<dbReference type="SUPFAM" id="SSF47616">
    <property type="entry name" value="GST C-terminal domain-like"/>
    <property type="match status" value="1"/>
</dbReference>
<dbReference type="EC" id="2.5.1.18" evidence="2"/>
<dbReference type="Gene3D" id="1.20.1050.10">
    <property type="match status" value="1"/>
</dbReference>
<dbReference type="EMBL" id="CP055899">
    <property type="protein sequence ID" value="QKX57704.1"/>
    <property type="molecule type" value="Genomic_DNA"/>
</dbReference>